<accession>A0A381Y1F3</accession>
<evidence type="ECO:0008006" key="2">
    <source>
        <dbReference type="Google" id="ProtNLM"/>
    </source>
</evidence>
<reference evidence="1" key="1">
    <citation type="submission" date="2018-05" db="EMBL/GenBank/DDBJ databases">
        <authorList>
            <person name="Lanie J.A."/>
            <person name="Ng W.-L."/>
            <person name="Kazmierczak K.M."/>
            <person name="Andrzejewski T.M."/>
            <person name="Davidsen T.M."/>
            <person name="Wayne K.J."/>
            <person name="Tettelin H."/>
            <person name="Glass J.I."/>
            <person name="Rusch D."/>
            <person name="Podicherti R."/>
            <person name="Tsui H.-C.T."/>
            <person name="Winkler M.E."/>
        </authorList>
    </citation>
    <scope>NUCLEOTIDE SEQUENCE</scope>
</reference>
<proteinExistence type="predicted"/>
<name>A0A381Y1F3_9ZZZZ</name>
<dbReference type="AlphaFoldDB" id="A0A381Y1F3"/>
<protein>
    <recommendedName>
        <fullName evidence="2">Gamma-butyrobetaine hydroxylase-like N-terminal domain-containing protein</fullName>
    </recommendedName>
</protein>
<organism evidence="1">
    <name type="scientific">marine metagenome</name>
    <dbReference type="NCBI Taxonomy" id="408172"/>
    <lineage>
        <taxon>unclassified sequences</taxon>
        <taxon>metagenomes</taxon>
        <taxon>ecological metagenomes</taxon>
    </lineage>
</organism>
<evidence type="ECO:0000313" key="1">
    <source>
        <dbReference type="EMBL" id="SVA70303.1"/>
    </source>
</evidence>
<gene>
    <name evidence="1" type="ORF">METZ01_LOCUS123157</name>
</gene>
<feature type="non-terminal residue" evidence="1">
    <location>
        <position position="32"/>
    </location>
</feature>
<dbReference type="EMBL" id="UINC01016988">
    <property type="protein sequence ID" value="SVA70303.1"/>
    <property type="molecule type" value="Genomic_DNA"/>
</dbReference>
<sequence length="32" mass="3829">MIEVKKDSVILLTDSNKQYDLPFLWLRDNCQC</sequence>